<feature type="region of interest" description="Disordered" evidence="14">
    <location>
        <begin position="1649"/>
        <end position="1688"/>
    </location>
</feature>
<comment type="function">
    <text evidence="13">Dioxygenase that catalyzes the conversion of the modified genomic base 5-methylcytosine (5mC) into 5-hydroxymethylcytosine (5hmC) and plays a key role in epigenetic chromatin reprogramming during embryonic development.</text>
</comment>
<evidence type="ECO:0000256" key="3">
    <source>
        <dbReference type="ARBA" id="ARBA00022454"/>
    </source>
</evidence>
<evidence type="ECO:0000256" key="7">
    <source>
        <dbReference type="ARBA" id="ARBA00022964"/>
    </source>
</evidence>
<organism evidence="16 17">
    <name type="scientific">Mola mola</name>
    <name type="common">Ocean sunfish</name>
    <name type="synonym">Tetraodon mola</name>
    <dbReference type="NCBI Taxonomy" id="94237"/>
    <lineage>
        <taxon>Eukaryota</taxon>
        <taxon>Metazoa</taxon>
        <taxon>Chordata</taxon>
        <taxon>Craniata</taxon>
        <taxon>Vertebrata</taxon>
        <taxon>Euteleostomi</taxon>
        <taxon>Actinopterygii</taxon>
        <taxon>Neopterygii</taxon>
        <taxon>Teleostei</taxon>
        <taxon>Neoteleostei</taxon>
        <taxon>Acanthomorphata</taxon>
        <taxon>Eupercaria</taxon>
        <taxon>Tetraodontiformes</taxon>
        <taxon>Molidae</taxon>
        <taxon>Mola</taxon>
    </lineage>
</organism>
<evidence type="ECO:0000256" key="5">
    <source>
        <dbReference type="ARBA" id="ARBA00022771"/>
    </source>
</evidence>
<evidence type="ECO:0000256" key="12">
    <source>
        <dbReference type="PROSITE-ProRule" id="PRU00509"/>
    </source>
</evidence>
<proteinExistence type="inferred from homology"/>
<dbReference type="GO" id="GO:0141166">
    <property type="term" value="P:chromosomal 5-methylcytosine DNA demethylation pathway"/>
    <property type="evidence" value="ECO:0007669"/>
    <property type="project" value="UniProtKB-UniRule"/>
</dbReference>
<dbReference type="GO" id="GO:0008270">
    <property type="term" value="F:zinc ion binding"/>
    <property type="evidence" value="ECO:0007669"/>
    <property type="project" value="UniProtKB-UniRule"/>
</dbReference>
<keyword evidence="8 13" id="KW-0560">Oxidoreductase</keyword>
<feature type="compositionally biased region" description="Basic residues" evidence="14">
    <location>
        <begin position="923"/>
        <end position="934"/>
    </location>
</feature>
<reference evidence="16" key="1">
    <citation type="submission" date="2025-08" db="UniProtKB">
        <authorList>
            <consortium name="Ensembl"/>
        </authorList>
    </citation>
    <scope>IDENTIFICATION</scope>
</reference>
<evidence type="ECO:0000313" key="17">
    <source>
        <dbReference type="Proteomes" id="UP000261620"/>
    </source>
</evidence>
<dbReference type="GO" id="GO:0005694">
    <property type="term" value="C:chromosome"/>
    <property type="evidence" value="ECO:0007669"/>
    <property type="project" value="UniProtKB-SubCell"/>
</dbReference>
<feature type="region of interest" description="Disordered" evidence="14">
    <location>
        <begin position="794"/>
        <end position="821"/>
    </location>
</feature>
<feature type="domain" description="CXXC-type" evidence="15">
    <location>
        <begin position="487"/>
        <end position="528"/>
    </location>
</feature>
<dbReference type="SMART" id="SM01333">
    <property type="entry name" value="Tet_JBP"/>
    <property type="match status" value="1"/>
</dbReference>
<keyword evidence="9 13" id="KW-0408">Iron</keyword>
<keyword evidence="5 12" id="KW-0863">Zinc-finger</keyword>
<evidence type="ECO:0000256" key="10">
    <source>
        <dbReference type="ARBA" id="ARBA00047840"/>
    </source>
</evidence>
<feature type="compositionally biased region" description="Basic and acidic residues" evidence="14">
    <location>
        <begin position="1788"/>
        <end position="1806"/>
    </location>
</feature>
<dbReference type="InterPro" id="IPR046942">
    <property type="entry name" value="TET_oxygenase"/>
</dbReference>
<evidence type="ECO:0000256" key="11">
    <source>
        <dbReference type="ARBA" id="ARBA00049431"/>
    </source>
</evidence>
<name>A0A3Q4B7D3_MOLML</name>
<comment type="cofactor">
    <cofactor evidence="13">
        <name>Fe(2+)</name>
        <dbReference type="ChEBI" id="CHEBI:29033"/>
    </cofactor>
    <text evidence="13">Binds 1 Fe(2+) ion per subunit.</text>
</comment>
<keyword evidence="3" id="KW-0158">Chromosome</keyword>
<comment type="similarity">
    <text evidence="2 13">Belongs to the TET family.</text>
</comment>
<feature type="region of interest" description="Disordered" evidence="14">
    <location>
        <begin position="1132"/>
        <end position="1155"/>
    </location>
</feature>
<dbReference type="GO" id="GO:0045944">
    <property type="term" value="P:positive regulation of transcription by RNA polymerase II"/>
    <property type="evidence" value="ECO:0007669"/>
    <property type="project" value="TreeGrafter"/>
</dbReference>
<dbReference type="Proteomes" id="UP000261620">
    <property type="component" value="Unplaced"/>
</dbReference>
<dbReference type="PANTHER" id="PTHR23358:SF2">
    <property type="entry name" value="METHYLCYTOSINE DIOXYGENASE TET1"/>
    <property type="match status" value="1"/>
</dbReference>
<dbReference type="STRING" id="94237.ENSMMOP00000013695"/>
<feature type="region of interest" description="Disordered" evidence="14">
    <location>
        <begin position="435"/>
        <end position="463"/>
    </location>
</feature>
<dbReference type="CDD" id="cd18895">
    <property type="entry name" value="TET1"/>
    <property type="match status" value="1"/>
</dbReference>
<dbReference type="InterPro" id="IPR002857">
    <property type="entry name" value="Znf_CXXC"/>
</dbReference>
<feature type="region of interest" description="Disordered" evidence="14">
    <location>
        <begin position="1788"/>
        <end position="1816"/>
    </location>
</feature>
<feature type="region of interest" description="Disordered" evidence="14">
    <location>
        <begin position="209"/>
        <end position="236"/>
    </location>
</feature>
<feature type="region of interest" description="Disordered" evidence="14">
    <location>
        <begin position="1547"/>
        <end position="1568"/>
    </location>
</feature>
<evidence type="ECO:0000256" key="4">
    <source>
        <dbReference type="ARBA" id="ARBA00022723"/>
    </source>
</evidence>
<feature type="compositionally biased region" description="Polar residues" evidence="14">
    <location>
        <begin position="1145"/>
        <end position="1155"/>
    </location>
</feature>
<dbReference type="InterPro" id="IPR024779">
    <property type="entry name" value="2OGFeDO_JBP1/TET_oxygenase_dom"/>
</dbReference>
<dbReference type="GO" id="GO:0003677">
    <property type="term" value="F:DNA binding"/>
    <property type="evidence" value="ECO:0007669"/>
    <property type="project" value="InterPro"/>
</dbReference>
<dbReference type="Pfam" id="PF12851">
    <property type="entry name" value="Tet_JBP"/>
    <property type="match status" value="1"/>
</dbReference>
<feature type="region of interest" description="Disordered" evidence="14">
    <location>
        <begin position="923"/>
        <end position="979"/>
    </location>
</feature>
<dbReference type="OMA" id="RTEQDCG"/>
<comment type="subcellular location">
    <subcellularLocation>
        <location evidence="1">Chromosome</location>
    </subcellularLocation>
</comment>
<evidence type="ECO:0000259" key="15">
    <source>
        <dbReference type="PROSITE" id="PS51058"/>
    </source>
</evidence>
<keyword evidence="7 13" id="KW-0223">Dioxygenase</keyword>
<keyword evidence="6 13" id="KW-0862">Zinc</keyword>
<feature type="region of interest" description="Disordered" evidence="14">
    <location>
        <begin position="1103"/>
        <end position="1122"/>
    </location>
</feature>
<evidence type="ECO:0000313" key="16">
    <source>
        <dbReference type="Ensembl" id="ENSMMOP00000013695.1"/>
    </source>
</evidence>
<evidence type="ECO:0000256" key="2">
    <source>
        <dbReference type="ARBA" id="ARBA00007502"/>
    </source>
</evidence>
<comment type="catalytic activity">
    <reaction evidence="11 13">
        <text>a 5-hydroxymethyl-2'-deoxycytidine in DNA + 2-oxoglutarate + O2 = a 5-formyl-2'-deoxycytidine in DNA + succinate + CO2 + H2O</text>
        <dbReference type="Rhea" id="RHEA:53828"/>
        <dbReference type="Rhea" id="RHEA-COMP:13315"/>
        <dbReference type="Rhea" id="RHEA-COMP:13656"/>
        <dbReference type="ChEBI" id="CHEBI:15377"/>
        <dbReference type="ChEBI" id="CHEBI:15379"/>
        <dbReference type="ChEBI" id="CHEBI:16526"/>
        <dbReference type="ChEBI" id="CHEBI:16810"/>
        <dbReference type="ChEBI" id="CHEBI:30031"/>
        <dbReference type="ChEBI" id="CHEBI:136731"/>
        <dbReference type="ChEBI" id="CHEBI:137731"/>
        <dbReference type="EC" id="1.14.11.80"/>
    </reaction>
</comment>
<dbReference type="Ensembl" id="ENSMMOT00000013918.1">
    <property type="protein sequence ID" value="ENSMMOP00000013695.1"/>
    <property type="gene ID" value="ENSMMOG00000010490.1"/>
</dbReference>
<evidence type="ECO:0000256" key="13">
    <source>
        <dbReference type="RuleBase" id="RU367064"/>
    </source>
</evidence>
<dbReference type="GO" id="GO:0070579">
    <property type="term" value="F:DNA 5-methylcytosine dioxygenase activity"/>
    <property type="evidence" value="ECO:0007669"/>
    <property type="project" value="UniProtKB-UniRule"/>
</dbReference>
<feature type="region of interest" description="Disordered" evidence="14">
    <location>
        <begin position="96"/>
        <end position="124"/>
    </location>
</feature>
<comment type="catalytic activity">
    <reaction evidence="10 13">
        <text>a 5-formyl-2'-deoxycytidine in DNA + 2-oxoglutarate + O2 = a 5-carboxyl-2'-deoxycytidine in DNA + succinate + CO2 + H(+)</text>
        <dbReference type="Rhea" id="RHEA:53832"/>
        <dbReference type="Rhea" id="RHEA-COMP:13656"/>
        <dbReference type="Rhea" id="RHEA-COMP:13657"/>
        <dbReference type="ChEBI" id="CHEBI:15378"/>
        <dbReference type="ChEBI" id="CHEBI:15379"/>
        <dbReference type="ChEBI" id="CHEBI:16526"/>
        <dbReference type="ChEBI" id="CHEBI:16810"/>
        <dbReference type="ChEBI" id="CHEBI:30031"/>
        <dbReference type="ChEBI" id="CHEBI:137731"/>
        <dbReference type="ChEBI" id="CHEBI:137732"/>
        <dbReference type="EC" id="1.14.11.80"/>
    </reaction>
</comment>
<evidence type="ECO:0000256" key="6">
    <source>
        <dbReference type="ARBA" id="ARBA00022833"/>
    </source>
</evidence>
<sequence length="1850" mass="202273">MEPCDAEEILPVSLKTDFEPSVGINNKDSGVKEGSPLKADLPPCNDTLENCVQCSCDSTVPQQNKATVSHDSVVDLKCAIGAPVCDDVDGHVKKCSDTNEPQSSLASTSSPGVQGSSDGDDNSNALRIEVDHLATNGTQDGVCAVQQEQGNMLDLAENKADESVIVVTRGKDTISHGGKKSLATAKAVEIQNKTVEEIEIVERLGNNEGVKKATENDGTINPIDSYPSTPSPQPPHLPDSNIELIAQLESPVSVPLVSNTATSNPTKAPCTSESLDVEVLSQGQTDMQPTLHGAKPQLLVSSAGSNTALMVQTVLVTRNTPVIVRSKSFKLRTSADLTHGETHHLINSEIASPQGERRFCTPAKTQTKDSESPLESLVQKGTSSMSLSLVPQLSTNALPATCEPNLSEGSVMVPGPGPDSLPKILTPSLDISSTFSCSSESTRSSFSFDTESEAGYGEPSPSILPGCWGPESACSPSWTARKPQKKERKKRSRCGMCEPCLRKINCGQCSCCLKRSTGHQICKLRKCVELKRRKPSSPLTLSAAQNCSENLTKPNGANMTTGSHFDLKSAYKRATIASEPQKTIITKTPKGSFENGPKTPDDMSVPIKKIKVEEPWMWIPEEATTQLCDEDEVCEDPLSTLAAVVCLSVTERKGLEEKLFSTRSSILCSIKTEPPDLTPLAVKNEPPPSDLLPSVQSLAEKRNLSFDQAIAIEALTQLAAIPQSTPRSIKSESKCEHPISTAATFSHTSTMLKEAKPTAAIHYNKVSVISSSRHQMSVIRPPVARQRNVIQCSQGSSSNMKVSLHGHSQASSDNDKAPCRRTEQGFGSLVTKSECYYKDRSDVNFSKDCEQLYTEVKEMVVKERNRDEEEVAAQLADLAFIIQSRHNQPSENNPPKGAPVSAIKYNYKSQLPPTQKKAIIKKTKAVPSKPRKKKSDGLQEGLNCRTPLSKRMQNGEMPQRSRGKKILPQGKSGLHHKRNLFLPQAQIDLKRYLAEAQEERRKLIHHSDAHNTALLGPQIQNHSTITKINHICGQGNQPWSLLNGPLNQKNPGNGHAAGPEEECERLLLSQVAQRCSGLQHGADPDTSSANAAFLSQTTGHHSLVNGFSGAQHSPPPSQQGYYKLERSGPVTVLSTSTDGDLGPSPESTPSKNSINSFLESPMSFLDTPTRNLLNTPSKKLADLPSCQCVEQIIEKEEGPYYTHLGAGPTVMAVREMMENRYGAKGNAVRIEVVVYTGKEGKSSQGCPIAKWVIRRDSEEEKLLCLVRQRPGHSCDSAVLVILILAWEGIPRPVADSLYQELRWSLFKYGSPTSRRCALNEDRTCACQGLDPDTCGASFSFGCSWSMYFNGCKFARSKVPRKFRLQGDYREEEEKIENHLQSLATDLAPLYKKLAPEAFQNQVDHEGAGGDCRLGWREGRPFSGVTACVDFCAHAHKDTHNMNNGSTVVCTLTKEDNRSVRNIPEDEQLHVLPLYRVSNRDEFGHVEGQWAKIRSGALQVLSSFPREVRLLAEPVKSARKIRQEARLKAQAEKMEKKLGMTPLTTAKVKSETPNKGRIPRIPPPHSKNPIVDLTYSQSTSSYPTLGAGVAPQKEVFSPNHHGAAGLQFGQNGSALNYKTMNELMNGYPPESGDQNVTSERIPPYNALSDYPPTFKTEPNEVRCSALRRPSPSGSAPPPSSFSPRPTSEGLFSRLNGLQRAAEDVATEVRDSEHNFLDHNIGGVAVAPSHGSILIECARRELHATTPILRPNRSHPTRISLVFYQHKSLNEPGHGMAMWDAKMAKREREREEEAERLRLEDIPSKGTEEEAEEERGTLNVPTHQVWTRPRDAVITVSPYALTQVTGPYKRWT</sequence>
<comment type="catalytic activity">
    <reaction evidence="13">
        <text>a 5-methyl-2'-deoxycytidine in DNA + 2-oxoglutarate + O2 = a 5-hydroxymethyl-2'-deoxycytidine in DNA + succinate + CO2</text>
        <dbReference type="Rhea" id="RHEA:52636"/>
        <dbReference type="Rhea" id="RHEA-COMP:11370"/>
        <dbReference type="Rhea" id="RHEA-COMP:13315"/>
        <dbReference type="ChEBI" id="CHEBI:15379"/>
        <dbReference type="ChEBI" id="CHEBI:16526"/>
        <dbReference type="ChEBI" id="CHEBI:16810"/>
        <dbReference type="ChEBI" id="CHEBI:30031"/>
        <dbReference type="ChEBI" id="CHEBI:85454"/>
        <dbReference type="ChEBI" id="CHEBI:136731"/>
        <dbReference type="EC" id="1.14.11.80"/>
    </reaction>
</comment>
<reference evidence="16" key="2">
    <citation type="submission" date="2025-09" db="UniProtKB">
        <authorList>
            <consortium name="Ensembl"/>
        </authorList>
    </citation>
    <scope>IDENTIFICATION</scope>
</reference>
<dbReference type="PANTHER" id="PTHR23358">
    <property type="entry name" value="METHYLCYTOSINE DIOXYGENASE TET"/>
    <property type="match status" value="1"/>
</dbReference>
<evidence type="ECO:0000256" key="14">
    <source>
        <dbReference type="SAM" id="MobiDB-lite"/>
    </source>
</evidence>
<feature type="compositionally biased region" description="Polar residues" evidence="14">
    <location>
        <begin position="98"/>
        <end position="124"/>
    </location>
</feature>
<dbReference type="PROSITE" id="PS51058">
    <property type="entry name" value="ZF_CXXC"/>
    <property type="match status" value="1"/>
</dbReference>
<accession>A0A3Q4B7D3</accession>
<feature type="compositionally biased region" description="Polar residues" evidence="14">
    <location>
        <begin position="794"/>
        <end position="812"/>
    </location>
</feature>
<protein>
    <recommendedName>
        <fullName evidence="13">Methylcytosine dioxygenase TET</fullName>
        <ecNumber evidence="13">1.14.11.80</ecNumber>
    </recommendedName>
</protein>
<evidence type="ECO:0000256" key="8">
    <source>
        <dbReference type="ARBA" id="ARBA00023002"/>
    </source>
</evidence>
<dbReference type="EC" id="1.14.11.80" evidence="13"/>
<comment type="cofactor">
    <cofactor evidence="13">
        <name>Zn(2+)</name>
        <dbReference type="ChEBI" id="CHEBI:29105"/>
    </cofactor>
    <text evidence="13">The zinc ions have a structural role.</text>
</comment>
<feature type="compositionally biased region" description="Low complexity" evidence="14">
    <location>
        <begin position="435"/>
        <end position="449"/>
    </location>
</feature>
<dbReference type="InterPro" id="IPR040175">
    <property type="entry name" value="TET1/2/3"/>
</dbReference>
<dbReference type="GO" id="GO:0005634">
    <property type="term" value="C:nucleus"/>
    <property type="evidence" value="ECO:0007669"/>
    <property type="project" value="UniProtKB-UniRule"/>
</dbReference>
<keyword evidence="4 13" id="KW-0479">Metal-binding</keyword>
<keyword evidence="17" id="KW-1185">Reference proteome</keyword>
<dbReference type="GO" id="GO:0040029">
    <property type="term" value="P:epigenetic regulation of gene expression"/>
    <property type="evidence" value="ECO:0007669"/>
    <property type="project" value="InterPro"/>
</dbReference>
<evidence type="ECO:0000256" key="9">
    <source>
        <dbReference type="ARBA" id="ARBA00023004"/>
    </source>
</evidence>
<evidence type="ECO:0000256" key="1">
    <source>
        <dbReference type="ARBA" id="ARBA00004286"/>
    </source>
</evidence>